<reference evidence="1" key="1">
    <citation type="submission" date="2021-06" db="EMBL/GenBank/DDBJ databases">
        <authorList>
            <person name="Kallberg Y."/>
            <person name="Tangrot J."/>
            <person name="Rosling A."/>
        </authorList>
    </citation>
    <scope>NUCLEOTIDE SEQUENCE</scope>
    <source>
        <strain evidence="1">MA461A</strain>
    </source>
</reference>
<evidence type="ECO:0000313" key="1">
    <source>
        <dbReference type="EMBL" id="CAG8523956.1"/>
    </source>
</evidence>
<comment type="caution">
    <text evidence="1">The sequence shown here is derived from an EMBL/GenBank/DDBJ whole genome shotgun (WGS) entry which is preliminary data.</text>
</comment>
<keyword evidence="2" id="KW-1185">Reference proteome</keyword>
<gene>
    <name evidence="1" type="ORF">RPERSI_LOCUS2832</name>
</gene>
<accession>A0ACA9LCZ3</accession>
<protein>
    <submittedName>
        <fullName evidence="1">33543_t:CDS:1</fullName>
    </submittedName>
</protein>
<evidence type="ECO:0000313" key="2">
    <source>
        <dbReference type="Proteomes" id="UP000789920"/>
    </source>
</evidence>
<organism evidence="1 2">
    <name type="scientific">Racocetra persica</name>
    <dbReference type="NCBI Taxonomy" id="160502"/>
    <lineage>
        <taxon>Eukaryota</taxon>
        <taxon>Fungi</taxon>
        <taxon>Fungi incertae sedis</taxon>
        <taxon>Mucoromycota</taxon>
        <taxon>Glomeromycotina</taxon>
        <taxon>Glomeromycetes</taxon>
        <taxon>Diversisporales</taxon>
        <taxon>Gigasporaceae</taxon>
        <taxon>Racocetra</taxon>
    </lineage>
</organism>
<proteinExistence type="predicted"/>
<name>A0ACA9LCZ3_9GLOM</name>
<dbReference type="EMBL" id="CAJVQC010003267">
    <property type="protein sequence ID" value="CAG8523956.1"/>
    <property type="molecule type" value="Genomic_DNA"/>
</dbReference>
<sequence>MNLQTFNLFLIVSILLALTIIVDARFNKHINKHKNINKPINNHDAITPTKTKCSTPTPTPTCCQSRYSPGWSDEIIQLVVYNNNNIPGTAQDCCNFCTTNSNCLAWWYISNSCFTASTDQNNSCSNSRVNASASNFEGGIDRCSDSIQC</sequence>
<dbReference type="Proteomes" id="UP000789920">
    <property type="component" value="Unassembled WGS sequence"/>
</dbReference>